<sequence length="664" mass="76923">MIIFSDPYERISACTFAHISQFEKRHFSSSLTKGNGSGRKNEIIVLHPILKKIKSDKSFDEIIYDAQEALGLARSAGFKIASGISMPSGGWTFTAESNSGREKNEGQDIHSSVAEGGKCLYDTGSFDEIEKKIAESILIKVNRVDNKFFFSKGKLNELSRYFLKNPTPYIFINTILSPEQFRNIDFLFNNLLKSYHDELKLMSEKRSEGNFLSKRTLDSVLDVGNTKELDNRSCGYFDLYNNYSHAEDDNDVGEDDQMMEDNYDEEKNDGDVDIAESDRQRGVPMYVELLDRYSIILYILKSRAKSNLSKLQLELARANFIFTTYSENNKSRMKYIKYVENNILGKCHFDYEEKSNQVNIYDVEKQKNKKKNFDYLGYTSNYIKSTETYKEYEKRIINNLYIKLRKELKICKNNNNLQNSARKHKALIAVVGYTNVGKTQLINYLTKSNLKSRNILFQTLDNTYKNLNISNSFSTIFIDSIGFIQDVPYSLYESFKISLDAIKNSDIVIHIIDISHPYKDKHKKCVIDTLKKIGISDEFIKNNIIEVWNKIDKLKEKQLYQLYKDKPKNVLPISAKYGINCDALIHIIKNLTNHIKNVQVLTLIFPTKEAKERISYLTKNFKVIPDSISYSTDGNTTFIRVVDNPSNLKRYYTEFENHPERSDH</sequence>
<dbReference type="InterPro" id="IPR016496">
    <property type="entry name" value="GTPase_HflX"/>
</dbReference>
<dbReference type="PROSITE" id="PS51705">
    <property type="entry name" value="G_HFLX"/>
    <property type="match status" value="1"/>
</dbReference>
<dbReference type="Proteomes" id="UP000078555">
    <property type="component" value="Unassembled WGS sequence"/>
</dbReference>
<evidence type="ECO:0000313" key="9">
    <source>
        <dbReference type="Proteomes" id="UP000078555"/>
    </source>
</evidence>
<evidence type="ECO:0000256" key="3">
    <source>
        <dbReference type="ARBA" id="ARBA00022842"/>
    </source>
</evidence>
<dbReference type="Pfam" id="PF01926">
    <property type="entry name" value="MMR_HSR1"/>
    <property type="match status" value="1"/>
</dbReference>
<keyword evidence="2" id="KW-0547">Nucleotide-binding</keyword>
<evidence type="ECO:0000259" key="5">
    <source>
        <dbReference type="PROSITE" id="PS51705"/>
    </source>
</evidence>
<dbReference type="InterPro" id="IPR027417">
    <property type="entry name" value="P-loop_NTPase"/>
</dbReference>
<dbReference type="InterPro" id="IPR030394">
    <property type="entry name" value="G_HFLX_dom"/>
</dbReference>
<keyword evidence="1" id="KW-0479">Metal-binding</keyword>
<dbReference type="GO" id="GO:0005525">
    <property type="term" value="F:GTP binding"/>
    <property type="evidence" value="ECO:0007669"/>
    <property type="project" value="InterPro"/>
</dbReference>
<evidence type="ECO:0000313" key="8">
    <source>
        <dbReference type="Proteomes" id="UP000078550"/>
    </source>
</evidence>
<feature type="domain" description="Hflx-type G" evidence="5">
    <location>
        <begin position="426"/>
        <end position="595"/>
    </location>
</feature>
<dbReference type="PRINTS" id="PR00326">
    <property type="entry name" value="GTP1OBG"/>
</dbReference>
<keyword evidence="4" id="KW-0342">GTP-binding</keyword>
<keyword evidence="9" id="KW-1185">Reference proteome</keyword>
<dbReference type="Pfam" id="PF13167">
    <property type="entry name" value="GTP-bdg_N"/>
    <property type="match status" value="1"/>
</dbReference>
<dbReference type="InterPro" id="IPR042108">
    <property type="entry name" value="GTPase_HflX_N_sf"/>
</dbReference>
<name>A0A1A8YTQ7_PLAOA</name>
<dbReference type="AlphaFoldDB" id="A0A1A8YTQ7"/>
<dbReference type="GO" id="GO:0043022">
    <property type="term" value="F:ribosome binding"/>
    <property type="evidence" value="ECO:0007669"/>
    <property type="project" value="TreeGrafter"/>
</dbReference>
<keyword evidence="3" id="KW-0460">Magnesium</keyword>
<dbReference type="GO" id="GO:0005737">
    <property type="term" value="C:cytoplasm"/>
    <property type="evidence" value="ECO:0007669"/>
    <property type="project" value="TreeGrafter"/>
</dbReference>
<dbReference type="Gene3D" id="3.40.50.11060">
    <property type="entry name" value="GTPase HflX, N-terminal domain"/>
    <property type="match status" value="1"/>
</dbReference>
<dbReference type="Proteomes" id="UP000078550">
    <property type="component" value="Unassembled WGS sequence"/>
</dbReference>
<dbReference type="SUPFAM" id="SSF52540">
    <property type="entry name" value="P-loop containing nucleoside triphosphate hydrolases"/>
    <property type="match status" value="1"/>
</dbReference>
<organism evidence="6 9">
    <name type="scientific">Plasmodium ovale wallikeri</name>
    <dbReference type="NCBI Taxonomy" id="864142"/>
    <lineage>
        <taxon>Eukaryota</taxon>
        <taxon>Sar</taxon>
        <taxon>Alveolata</taxon>
        <taxon>Apicomplexa</taxon>
        <taxon>Aconoidasida</taxon>
        <taxon>Haemosporida</taxon>
        <taxon>Plasmodiidae</taxon>
        <taxon>Plasmodium</taxon>
        <taxon>Plasmodium (Plasmodium)</taxon>
    </lineage>
</organism>
<dbReference type="InterPro" id="IPR006073">
    <property type="entry name" value="GTP-bd"/>
</dbReference>
<dbReference type="PANTHER" id="PTHR10229:SF0">
    <property type="entry name" value="GTP-BINDING PROTEIN 6-RELATED"/>
    <property type="match status" value="1"/>
</dbReference>
<protein>
    <submittedName>
        <fullName evidence="6">GTP-binding protein, putative</fullName>
    </submittedName>
</protein>
<gene>
    <name evidence="6" type="ORF">POVWA1_025380</name>
    <name evidence="7" type="ORF">POVWA2_025200</name>
</gene>
<dbReference type="PANTHER" id="PTHR10229">
    <property type="entry name" value="GTP-BINDING PROTEIN HFLX"/>
    <property type="match status" value="1"/>
</dbReference>
<evidence type="ECO:0000256" key="2">
    <source>
        <dbReference type="ARBA" id="ARBA00022741"/>
    </source>
</evidence>
<evidence type="ECO:0000256" key="4">
    <source>
        <dbReference type="ARBA" id="ARBA00023134"/>
    </source>
</evidence>
<evidence type="ECO:0000313" key="6">
    <source>
        <dbReference type="EMBL" id="SBT35035.1"/>
    </source>
</evidence>
<reference evidence="6" key="1">
    <citation type="submission" date="2016-05" db="EMBL/GenBank/DDBJ databases">
        <authorList>
            <person name="Lavstsen T."/>
            <person name="Jespersen J.S."/>
        </authorList>
    </citation>
    <scope>NUCLEOTIDE SEQUENCE [LARGE SCALE GENOMIC DNA]</scope>
</reference>
<dbReference type="EMBL" id="FLRD01000078">
    <property type="protein sequence ID" value="SBT35035.1"/>
    <property type="molecule type" value="Genomic_DNA"/>
</dbReference>
<proteinExistence type="predicted"/>
<accession>A0A1A8YTQ7</accession>
<evidence type="ECO:0000313" key="7">
    <source>
        <dbReference type="EMBL" id="SBT35477.1"/>
    </source>
</evidence>
<reference evidence="8 9" key="2">
    <citation type="submission" date="2016-05" db="EMBL/GenBank/DDBJ databases">
        <authorList>
            <person name="Naeem Raeece"/>
        </authorList>
    </citation>
    <scope>NUCLEOTIDE SEQUENCE [LARGE SCALE GENOMIC DNA]</scope>
</reference>
<dbReference type="EMBL" id="FLRE01000102">
    <property type="protein sequence ID" value="SBT35477.1"/>
    <property type="molecule type" value="Genomic_DNA"/>
</dbReference>
<dbReference type="InterPro" id="IPR025121">
    <property type="entry name" value="GTPase_HflX_N"/>
</dbReference>
<dbReference type="Gene3D" id="3.40.50.300">
    <property type="entry name" value="P-loop containing nucleotide triphosphate hydrolases"/>
    <property type="match status" value="1"/>
</dbReference>
<evidence type="ECO:0000256" key="1">
    <source>
        <dbReference type="ARBA" id="ARBA00022723"/>
    </source>
</evidence>